<evidence type="ECO:0000259" key="17">
    <source>
        <dbReference type="Pfam" id="PF08245"/>
    </source>
</evidence>
<evidence type="ECO:0000256" key="5">
    <source>
        <dbReference type="ARBA" id="ARBA00022598"/>
    </source>
</evidence>
<keyword evidence="12 14" id="KW-0961">Cell wall biogenesis/degradation</keyword>
<dbReference type="InterPro" id="IPR013221">
    <property type="entry name" value="Mur_ligase_cen"/>
</dbReference>
<evidence type="ECO:0000256" key="12">
    <source>
        <dbReference type="ARBA" id="ARBA00023316"/>
    </source>
</evidence>
<evidence type="ECO:0000256" key="10">
    <source>
        <dbReference type="ARBA" id="ARBA00022984"/>
    </source>
</evidence>
<comment type="subcellular location">
    <subcellularLocation>
        <location evidence="1 14">Cytoplasm</location>
    </subcellularLocation>
</comment>
<evidence type="ECO:0000256" key="4">
    <source>
        <dbReference type="ARBA" id="ARBA00022490"/>
    </source>
</evidence>
<dbReference type="GO" id="GO:0005737">
    <property type="term" value="C:cytoplasm"/>
    <property type="evidence" value="ECO:0007669"/>
    <property type="project" value="UniProtKB-SubCell"/>
</dbReference>
<evidence type="ECO:0000256" key="3">
    <source>
        <dbReference type="ARBA" id="ARBA00012211"/>
    </source>
</evidence>
<gene>
    <name evidence="14" type="primary">murC</name>
    <name evidence="18" type="ordered locus">Bcav_2409</name>
</gene>
<comment type="function">
    <text evidence="14">Cell wall formation.</text>
</comment>
<evidence type="ECO:0000313" key="18">
    <source>
        <dbReference type="EMBL" id="ACQ80659.1"/>
    </source>
</evidence>
<evidence type="ECO:0000256" key="7">
    <source>
        <dbReference type="ARBA" id="ARBA00022741"/>
    </source>
</evidence>
<evidence type="ECO:0000256" key="1">
    <source>
        <dbReference type="ARBA" id="ARBA00004496"/>
    </source>
</evidence>
<dbReference type="EMBL" id="CP001618">
    <property type="protein sequence ID" value="ACQ80659.1"/>
    <property type="molecule type" value="Genomic_DNA"/>
</dbReference>
<evidence type="ECO:0000256" key="8">
    <source>
        <dbReference type="ARBA" id="ARBA00022840"/>
    </source>
</evidence>
<dbReference type="HAMAP" id="MF_00046">
    <property type="entry name" value="MurC"/>
    <property type="match status" value="1"/>
</dbReference>
<proteinExistence type="inferred from homology"/>
<dbReference type="GO" id="GO:0005524">
    <property type="term" value="F:ATP binding"/>
    <property type="evidence" value="ECO:0007669"/>
    <property type="project" value="UniProtKB-UniRule"/>
</dbReference>
<comment type="pathway">
    <text evidence="2 14">Cell wall biogenesis; peptidoglycan biosynthesis.</text>
</comment>
<dbReference type="SUPFAM" id="SSF53244">
    <property type="entry name" value="MurD-like peptide ligases, peptide-binding domain"/>
    <property type="match status" value="1"/>
</dbReference>
<keyword evidence="11 14" id="KW-0131">Cell cycle</keyword>
<evidence type="ECO:0000259" key="15">
    <source>
        <dbReference type="Pfam" id="PF01225"/>
    </source>
</evidence>
<feature type="domain" description="Mur ligase N-terminal catalytic" evidence="15">
    <location>
        <begin position="5"/>
        <end position="100"/>
    </location>
</feature>
<dbReference type="Pfam" id="PF02875">
    <property type="entry name" value="Mur_ligase_C"/>
    <property type="match status" value="1"/>
</dbReference>
<keyword evidence="9 14" id="KW-0133">Cell shape</keyword>
<comment type="similarity">
    <text evidence="14">Belongs to the MurCDEF family.</text>
</comment>
<feature type="binding site" evidence="14">
    <location>
        <begin position="108"/>
        <end position="114"/>
    </location>
    <ligand>
        <name>ATP</name>
        <dbReference type="ChEBI" id="CHEBI:30616"/>
    </ligand>
</feature>
<dbReference type="Pfam" id="PF01225">
    <property type="entry name" value="Mur_ligase"/>
    <property type="match status" value="1"/>
</dbReference>
<keyword evidence="10 14" id="KW-0573">Peptidoglycan synthesis</keyword>
<dbReference type="GO" id="GO:0051301">
    <property type="term" value="P:cell division"/>
    <property type="evidence" value="ECO:0007669"/>
    <property type="project" value="UniProtKB-KW"/>
</dbReference>
<dbReference type="PANTHER" id="PTHR43445:SF3">
    <property type="entry name" value="UDP-N-ACETYLMURAMATE--L-ALANINE LIGASE"/>
    <property type="match status" value="1"/>
</dbReference>
<dbReference type="NCBIfam" id="TIGR01082">
    <property type="entry name" value="murC"/>
    <property type="match status" value="1"/>
</dbReference>
<evidence type="ECO:0000256" key="14">
    <source>
        <dbReference type="HAMAP-Rule" id="MF_00046"/>
    </source>
</evidence>
<dbReference type="SUPFAM" id="SSF53623">
    <property type="entry name" value="MurD-like peptide ligases, catalytic domain"/>
    <property type="match status" value="1"/>
</dbReference>
<dbReference type="GO" id="GO:0009252">
    <property type="term" value="P:peptidoglycan biosynthetic process"/>
    <property type="evidence" value="ECO:0007669"/>
    <property type="project" value="UniProtKB-UniRule"/>
</dbReference>
<dbReference type="Proteomes" id="UP000007962">
    <property type="component" value="Chromosome"/>
</dbReference>
<dbReference type="eggNOG" id="COG0773">
    <property type="taxonomic scope" value="Bacteria"/>
</dbReference>
<dbReference type="GO" id="GO:0008360">
    <property type="term" value="P:regulation of cell shape"/>
    <property type="evidence" value="ECO:0007669"/>
    <property type="project" value="UniProtKB-KW"/>
</dbReference>
<dbReference type="UniPathway" id="UPA00219"/>
<feature type="domain" description="Mur ligase central" evidence="17">
    <location>
        <begin position="106"/>
        <end position="298"/>
    </location>
</feature>
<evidence type="ECO:0000256" key="11">
    <source>
        <dbReference type="ARBA" id="ARBA00023306"/>
    </source>
</evidence>
<dbReference type="InterPro" id="IPR050061">
    <property type="entry name" value="MurCDEF_pg_biosynth"/>
</dbReference>
<dbReference type="PANTHER" id="PTHR43445">
    <property type="entry name" value="UDP-N-ACETYLMURAMATE--L-ALANINE LIGASE-RELATED"/>
    <property type="match status" value="1"/>
</dbReference>
<dbReference type="InterPro" id="IPR004101">
    <property type="entry name" value="Mur_ligase_C"/>
</dbReference>
<organism evidence="18 19">
    <name type="scientific">Beutenbergia cavernae (strain ATCC BAA-8 / DSM 12333 / CCUG 43141 / JCM 11478 / NBRC 16432 / NCIMB 13614 / HKI 0122)</name>
    <dbReference type="NCBI Taxonomy" id="471853"/>
    <lineage>
        <taxon>Bacteria</taxon>
        <taxon>Bacillati</taxon>
        <taxon>Actinomycetota</taxon>
        <taxon>Actinomycetes</taxon>
        <taxon>Micrococcales</taxon>
        <taxon>Beutenbergiaceae</taxon>
        <taxon>Beutenbergia</taxon>
    </lineage>
</organism>
<dbReference type="Gene3D" id="3.40.1190.10">
    <property type="entry name" value="Mur-like, catalytic domain"/>
    <property type="match status" value="1"/>
</dbReference>
<evidence type="ECO:0000256" key="9">
    <source>
        <dbReference type="ARBA" id="ARBA00022960"/>
    </source>
</evidence>
<dbReference type="InterPro" id="IPR000713">
    <property type="entry name" value="Mur_ligase_N"/>
</dbReference>
<dbReference type="HOGENOM" id="CLU_028104_2_1_11"/>
<dbReference type="Gene3D" id="3.40.50.720">
    <property type="entry name" value="NAD(P)-binding Rossmann-like Domain"/>
    <property type="match status" value="1"/>
</dbReference>
<evidence type="ECO:0000259" key="16">
    <source>
        <dbReference type="Pfam" id="PF02875"/>
    </source>
</evidence>
<dbReference type="InterPro" id="IPR036565">
    <property type="entry name" value="Mur-like_cat_sf"/>
</dbReference>
<keyword evidence="7 14" id="KW-0547">Nucleotide-binding</keyword>
<protein>
    <recommendedName>
        <fullName evidence="3 14">UDP-N-acetylmuramate--L-alanine ligase</fullName>
        <ecNumber evidence="3 14">6.3.2.8</ecNumber>
    </recommendedName>
    <alternativeName>
        <fullName evidence="14">UDP-N-acetylmuramoyl-L-alanine synthetase</fullName>
    </alternativeName>
</protein>
<comment type="catalytic activity">
    <reaction evidence="13 14">
        <text>UDP-N-acetyl-alpha-D-muramate + L-alanine + ATP = UDP-N-acetyl-alpha-D-muramoyl-L-alanine + ADP + phosphate + H(+)</text>
        <dbReference type="Rhea" id="RHEA:23372"/>
        <dbReference type="ChEBI" id="CHEBI:15378"/>
        <dbReference type="ChEBI" id="CHEBI:30616"/>
        <dbReference type="ChEBI" id="CHEBI:43474"/>
        <dbReference type="ChEBI" id="CHEBI:57972"/>
        <dbReference type="ChEBI" id="CHEBI:70757"/>
        <dbReference type="ChEBI" id="CHEBI:83898"/>
        <dbReference type="ChEBI" id="CHEBI:456216"/>
        <dbReference type="EC" id="6.3.2.8"/>
    </reaction>
</comment>
<dbReference type="GO" id="GO:0071555">
    <property type="term" value="P:cell wall organization"/>
    <property type="evidence" value="ECO:0007669"/>
    <property type="project" value="UniProtKB-KW"/>
</dbReference>
<dbReference type="SUPFAM" id="SSF51984">
    <property type="entry name" value="MurCD N-terminal domain"/>
    <property type="match status" value="1"/>
</dbReference>
<dbReference type="Pfam" id="PF08245">
    <property type="entry name" value="Mur_ligase_M"/>
    <property type="match status" value="1"/>
</dbReference>
<keyword evidence="19" id="KW-1185">Reference proteome</keyword>
<accession>C5BW58</accession>
<evidence type="ECO:0000256" key="13">
    <source>
        <dbReference type="ARBA" id="ARBA00047833"/>
    </source>
</evidence>
<keyword evidence="8 14" id="KW-0067">ATP-binding</keyword>
<dbReference type="InterPro" id="IPR005758">
    <property type="entry name" value="UDP-N-AcMur_Ala_ligase_MurC"/>
</dbReference>
<keyword evidence="4 14" id="KW-0963">Cytoplasm</keyword>
<reference evidence="18 19" key="1">
    <citation type="journal article" date="2009" name="Stand. Genomic Sci.">
        <title>Complete genome sequence of Beutenbergia cavernae type strain (HKI 0122).</title>
        <authorList>
            <person name="Land M."/>
            <person name="Pukall R."/>
            <person name="Abt B."/>
            <person name="Goker M."/>
            <person name="Rohde M."/>
            <person name="Glavina Del Rio T."/>
            <person name="Tice H."/>
            <person name="Copeland A."/>
            <person name="Cheng J.F."/>
            <person name="Lucas S."/>
            <person name="Chen F."/>
            <person name="Nolan M."/>
            <person name="Bruce D."/>
            <person name="Goodwin L."/>
            <person name="Pitluck S."/>
            <person name="Ivanova N."/>
            <person name="Mavromatis K."/>
            <person name="Ovchinnikova G."/>
            <person name="Pati A."/>
            <person name="Chen A."/>
            <person name="Palaniappan K."/>
            <person name="Hauser L."/>
            <person name="Chang Y.J."/>
            <person name="Jefferies C.C."/>
            <person name="Saunders E."/>
            <person name="Brettin T."/>
            <person name="Detter J.C."/>
            <person name="Han C."/>
            <person name="Chain P."/>
            <person name="Bristow J."/>
            <person name="Eisen J.A."/>
            <person name="Markowitz V."/>
            <person name="Hugenholtz P."/>
            <person name="Kyrpides N.C."/>
            <person name="Klenk H.P."/>
            <person name="Lapidus A."/>
        </authorList>
    </citation>
    <scope>NUCLEOTIDE SEQUENCE [LARGE SCALE GENOMIC DNA]</scope>
    <source>
        <strain evidence="19">ATCC BAA-8 / DSM 12333 / NBRC 16432</strain>
    </source>
</reference>
<dbReference type="GO" id="GO:0008763">
    <property type="term" value="F:UDP-N-acetylmuramate-L-alanine ligase activity"/>
    <property type="evidence" value="ECO:0007669"/>
    <property type="project" value="UniProtKB-UniRule"/>
</dbReference>
<evidence type="ECO:0000256" key="6">
    <source>
        <dbReference type="ARBA" id="ARBA00022618"/>
    </source>
</evidence>
<evidence type="ECO:0000313" key="19">
    <source>
        <dbReference type="Proteomes" id="UP000007962"/>
    </source>
</evidence>
<dbReference type="Gene3D" id="3.90.190.20">
    <property type="entry name" value="Mur ligase, C-terminal domain"/>
    <property type="match status" value="1"/>
</dbReference>
<dbReference type="STRING" id="471853.Bcav_2409"/>
<dbReference type="KEGG" id="bcv:Bcav_2409"/>
<dbReference type="AlphaFoldDB" id="C5BW58"/>
<dbReference type="InterPro" id="IPR036615">
    <property type="entry name" value="Mur_ligase_C_dom_sf"/>
</dbReference>
<dbReference type="RefSeq" id="WP_015882899.1">
    <property type="nucleotide sequence ID" value="NC_012669.1"/>
</dbReference>
<keyword evidence="6 14" id="KW-0132">Cell division</keyword>
<keyword evidence="5 14" id="KW-0436">Ligase</keyword>
<name>C5BW58_BEUC1</name>
<sequence length="473" mass="48519">MTRWHFIAIGGAGMSVVAELALAAGHVVTGSDAAESAALRRLADLGARVEVGHRAAAVEGADVVVVSSAIRGDNPELVRARELGVEVLHRSAALARIANERELVAVAGTHGKTTTSAMLAVALTEAGLDPTAAIGAVVRDWSSGARVGAGRVFVAEADESDSSFLAYAPRVAVVTNIEADHLDHYADTDALVEAFREFARRIVSGGLLVACADDPGSLELARWATAQGIRVRTYGVGGEPLDPASDHVRITDLELDATSARAEVTLVTADGLGPGPVRLRLAAPGRHTVLDAVAGWAAGLELGADAEQLAHGLARFTGTARRFETRGEAGGVRVVDDYAHNPTKVRAALEAARLAVGDGRVLVLFQPHLYSRTAAFATAFADALDAADVVVVTGIYGAREDPAPGVTSALVTQAEPPGRAARGAAPFALVPDRLAAAHEIAGRARPGDLVLTVGAGDVTELAAVILADLAGPS</sequence>
<dbReference type="EC" id="6.3.2.8" evidence="3 14"/>
<dbReference type="OrthoDB" id="9804126at2"/>
<feature type="domain" description="Mur ligase C-terminal" evidence="16">
    <location>
        <begin position="321"/>
        <end position="456"/>
    </location>
</feature>
<evidence type="ECO:0000256" key="2">
    <source>
        <dbReference type="ARBA" id="ARBA00004752"/>
    </source>
</evidence>